<evidence type="ECO:0008006" key="3">
    <source>
        <dbReference type="Google" id="ProtNLM"/>
    </source>
</evidence>
<reference evidence="1 2" key="1">
    <citation type="submission" date="2019-03" db="EMBL/GenBank/DDBJ databases">
        <title>Genomic Encyclopedia of Archaeal and Bacterial Type Strains, Phase II (KMG-II): from individual species to whole genera.</title>
        <authorList>
            <person name="Goeker M."/>
        </authorList>
    </citation>
    <scope>NUCLEOTIDE SEQUENCE [LARGE SCALE GENOMIC DNA]</scope>
    <source>
        <strain evidence="1 2">DSM 15388</strain>
    </source>
</reference>
<name>A0A4R3I6N9_9GAMM</name>
<organism evidence="1 2">
    <name type="scientific">Reinekea marinisedimentorum</name>
    <dbReference type="NCBI Taxonomy" id="230495"/>
    <lineage>
        <taxon>Bacteria</taxon>
        <taxon>Pseudomonadati</taxon>
        <taxon>Pseudomonadota</taxon>
        <taxon>Gammaproteobacteria</taxon>
        <taxon>Oceanospirillales</taxon>
        <taxon>Saccharospirillaceae</taxon>
        <taxon>Reinekea</taxon>
    </lineage>
</organism>
<keyword evidence="2" id="KW-1185">Reference proteome</keyword>
<dbReference type="AlphaFoldDB" id="A0A4R3I6N9"/>
<dbReference type="Proteomes" id="UP000295793">
    <property type="component" value="Unassembled WGS sequence"/>
</dbReference>
<evidence type="ECO:0000313" key="1">
    <source>
        <dbReference type="EMBL" id="TCS41755.1"/>
    </source>
</evidence>
<accession>A0A4R3I6N9</accession>
<gene>
    <name evidence="1" type="ORF">BCF53_105183</name>
</gene>
<dbReference type="OrthoDB" id="6182985at2"/>
<dbReference type="RefSeq" id="WP_132701208.1">
    <property type="nucleotide sequence ID" value="NZ_SLZR01000005.1"/>
</dbReference>
<protein>
    <recommendedName>
        <fullName evidence="3">YfcL protein</fullName>
    </recommendedName>
</protein>
<comment type="caution">
    <text evidence="1">The sequence shown here is derived from an EMBL/GenBank/DDBJ whole genome shotgun (WGS) entry which is preliminary data.</text>
</comment>
<evidence type="ECO:0000313" key="2">
    <source>
        <dbReference type="Proteomes" id="UP000295793"/>
    </source>
</evidence>
<proteinExistence type="predicted"/>
<sequence length="90" mass="10581">MSDLTSERWSEKAVQALRQYEQRCADDELFFIGYLIPLVERVELEWPQEVQPAAVWQQRYRQYVDQCLEEDSVSQEDKAAIVNLAQTLVS</sequence>
<dbReference type="EMBL" id="SLZR01000005">
    <property type="protein sequence ID" value="TCS41755.1"/>
    <property type="molecule type" value="Genomic_DNA"/>
</dbReference>